<reference evidence="2 3" key="1">
    <citation type="submission" date="2016-12" db="EMBL/GenBank/DDBJ databases">
        <title>Draft genome sequence of Fusarium oxysporum causing rot on Narcissus.</title>
        <authorList>
            <person name="Armitage A.D."/>
            <person name="Taylor A."/>
            <person name="Clarkson J.P."/>
            <person name="Harrison R.J."/>
            <person name="Jackson A.C."/>
        </authorList>
    </citation>
    <scope>NUCLEOTIDE SEQUENCE [LARGE SCALE GENOMIC DNA]</scope>
    <source>
        <strain evidence="2 3">N139</strain>
    </source>
</reference>
<dbReference type="PANTHER" id="PTHR37017">
    <property type="entry name" value="AB HYDROLASE-1 DOMAIN-CONTAINING PROTEIN-RELATED"/>
    <property type="match status" value="1"/>
</dbReference>
<dbReference type="Gene3D" id="3.40.50.1820">
    <property type="entry name" value="alpha/beta hydrolase"/>
    <property type="match status" value="1"/>
</dbReference>
<dbReference type="EMBL" id="MQTW01000976">
    <property type="protein sequence ID" value="RYC78711.1"/>
    <property type="molecule type" value="Genomic_DNA"/>
</dbReference>
<dbReference type="Pfam" id="PF12697">
    <property type="entry name" value="Abhydrolase_6"/>
    <property type="match status" value="1"/>
</dbReference>
<evidence type="ECO:0000313" key="3">
    <source>
        <dbReference type="Proteomes" id="UP000290540"/>
    </source>
</evidence>
<evidence type="ECO:0000259" key="1">
    <source>
        <dbReference type="Pfam" id="PF12697"/>
    </source>
</evidence>
<dbReference type="InterPro" id="IPR052897">
    <property type="entry name" value="Sec-Metab_Biosynth_Hydrolase"/>
</dbReference>
<gene>
    <name evidence="2" type="ORF">BFJ63_vAg18416</name>
</gene>
<dbReference type="PANTHER" id="PTHR37017:SF11">
    <property type="entry name" value="ESTERASE_LIPASE_THIOESTERASE DOMAIN-CONTAINING PROTEIN"/>
    <property type="match status" value="1"/>
</dbReference>
<protein>
    <recommendedName>
        <fullName evidence="1">AB hydrolase-1 domain-containing protein</fullName>
    </recommendedName>
</protein>
<feature type="domain" description="AB hydrolase-1" evidence="1">
    <location>
        <begin position="7"/>
        <end position="268"/>
    </location>
</feature>
<evidence type="ECO:0000313" key="2">
    <source>
        <dbReference type="EMBL" id="RYC78711.1"/>
    </source>
</evidence>
<dbReference type="AlphaFoldDB" id="A0A4Q2UWI7"/>
<dbReference type="Proteomes" id="UP000290540">
    <property type="component" value="Unassembled WGS sequence"/>
</dbReference>
<sequence length="283" mass="31090">MTRKPTIVFAPGAWHSPDSFRLVRNALQARGWETDAVTYPSVGAEPPTKGIPDDAAALRNVLDDLANQGKQIVLVVHSYGGLVGANAVPGLGYEQRQKEGKAGGIVTFLYLAAFVTPVGQSILKLLGGQWLPWMRVEVRSVESTTDSKTPAQHPLVHRGPWLNCRSCTQGSYVFADTPEEVFYHDVPPDLQKEAAAALTHECVRAWTDEVDYEPWHDMHCLYFVCEEDRAVPAAVQEQMAQILGSDSVIFRSRTSHSPFLSAVQDVVDGVEKAAHSGQMRVQL</sequence>
<dbReference type="SUPFAM" id="SSF53474">
    <property type="entry name" value="alpha/beta-Hydrolases"/>
    <property type="match status" value="1"/>
</dbReference>
<dbReference type="InterPro" id="IPR000073">
    <property type="entry name" value="AB_hydrolase_1"/>
</dbReference>
<organism evidence="2 3">
    <name type="scientific">Fusarium oxysporum f. sp. narcissi</name>
    <dbReference type="NCBI Taxonomy" id="451672"/>
    <lineage>
        <taxon>Eukaryota</taxon>
        <taxon>Fungi</taxon>
        <taxon>Dikarya</taxon>
        <taxon>Ascomycota</taxon>
        <taxon>Pezizomycotina</taxon>
        <taxon>Sordariomycetes</taxon>
        <taxon>Hypocreomycetidae</taxon>
        <taxon>Hypocreales</taxon>
        <taxon>Nectriaceae</taxon>
        <taxon>Fusarium</taxon>
        <taxon>Fusarium oxysporum species complex</taxon>
    </lineage>
</organism>
<comment type="caution">
    <text evidence="2">The sequence shown here is derived from an EMBL/GenBank/DDBJ whole genome shotgun (WGS) entry which is preliminary data.</text>
</comment>
<proteinExistence type="predicted"/>
<dbReference type="InterPro" id="IPR029058">
    <property type="entry name" value="AB_hydrolase_fold"/>
</dbReference>
<name>A0A4Q2UWI7_FUSOX</name>
<accession>A0A4Q2UWI7</accession>